<reference evidence="2 3" key="1">
    <citation type="submission" date="2024-02" db="EMBL/GenBank/DDBJ databases">
        <authorList>
            <person name="Chen Y."/>
            <person name="Shah S."/>
            <person name="Dougan E. K."/>
            <person name="Thang M."/>
            <person name="Chan C."/>
        </authorList>
    </citation>
    <scope>NUCLEOTIDE SEQUENCE [LARGE SCALE GENOMIC DNA]</scope>
</reference>
<gene>
    <name evidence="2" type="ORF">SCF082_LOCUS32883</name>
</gene>
<evidence type="ECO:0000256" key="1">
    <source>
        <dbReference type="SAM" id="MobiDB-lite"/>
    </source>
</evidence>
<keyword evidence="3" id="KW-1185">Reference proteome</keyword>
<feature type="non-terminal residue" evidence="2">
    <location>
        <position position="146"/>
    </location>
</feature>
<feature type="region of interest" description="Disordered" evidence="1">
    <location>
        <begin position="1"/>
        <end position="35"/>
    </location>
</feature>
<dbReference type="Proteomes" id="UP001642464">
    <property type="component" value="Unassembled WGS sequence"/>
</dbReference>
<accession>A0ABP0NIX8</accession>
<sequence>MERDATQLQAEDGSHVMSDDALRSASGTPNLSEMPDASVTLSVEHSLSHSSSEKELATSFIERFLAENMASLELTRPEMLRAVYSFVVLNSFGFFFRHPERATHSVSFVASKITEFWSHSWHGSKWQKIVTMFLVKNSFAALIAGA</sequence>
<organism evidence="2 3">
    <name type="scientific">Durusdinium trenchii</name>
    <dbReference type="NCBI Taxonomy" id="1381693"/>
    <lineage>
        <taxon>Eukaryota</taxon>
        <taxon>Sar</taxon>
        <taxon>Alveolata</taxon>
        <taxon>Dinophyceae</taxon>
        <taxon>Suessiales</taxon>
        <taxon>Symbiodiniaceae</taxon>
        <taxon>Durusdinium</taxon>
    </lineage>
</organism>
<feature type="compositionally biased region" description="Basic and acidic residues" evidence="1">
    <location>
        <begin position="12"/>
        <end position="22"/>
    </location>
</feature>
<name>A0ABP0NIX8_9DINO</name>
<comment type="caution">
    <text evidence="2">The sequence shown here is derived from an EMBL/GenBank/DDBJ whole genome shotgun (WGS) entry which is preliminary data.</text>
</comment>
<evidence type="ECO:0000313" key="3">
    <source>
        <dbReference type="Proteomes" id="UP001642464"/>
    </source>
</evidence>
<dbReference type="EMBL" id="CAXAMM010028857">
    <property type="protein sequence ID" value="CAK9063524.1"/>
    <property type="molecule type" value="Genomic_DNA"/>
</dbReference>
<protein>
    <submittedName>
        <fullName evidence="2">Uncharacterized protein</fullName>
    </submittedName>
</protein>
<evidence type="ECO:0000313" key="2">
    <source>
        <dbReference type="EMBL" id="CAK9063524.1"/>
    </source>
</evidence>
<proteinExistence type="predicted"/>